<comment type="similarity">
    <text evidence="6">Belongs to the methyltransferase superfamily. RNA methyltransferase RsmG family.</text>
</comment>
<evidence type="ECO:0000313" key="8">
    <source>
        <dbReference type="EMBL" id="PJJ30345.1"/>
    </source>
</evidence>
<feature type="region of interest" description="Disordered" evidence="7">
    <location>
        <begin position="224"/>
        <end position="243"/>
    </location>
</feature>
<evidence type="ECO:0000256" key="6">
    <source>
        <dbReference type="HAMAP-Rule" id="MF_00074"/>
    </source>
</evidence>
<evidence type="ECO:0000256" key="4">
    <source>
        <dbReference type="ARBA" id="ARBA00022679"/>
    </source>
</evidence>
<dbReference type="PANTHER" id="PTHR31760">
    <property type="entry name" value="S-ADENOSYL-L-METHIONINE-DEPENDENT METHYLTRANSFERASES SUPERFAMILY PROTEIN"/>
    <property type="match status" value="1"/>
</dbReference>
<dbReference type="FunFam" id="3.40.50.150:FF:000041">
    <property type="entry name" value="Ribosomal RNA small subunit methyltransferase G"/>
    <property type="match status" value="1"/>
</dbReference>
<accession>A0A2M8ZA78</accession>
<dbReference type="EMBL" id="PGET01000001">
    <property type="protein sequence ID" value="PJJ30345.1"/>
    <property type="molecule type" value="Genomic_DNA"/>
</dbReference>
<feature type="binding site" evidence="6">
    <location>
        <begin position="133"/>
        <end position="134"/>
    </location>
    <ligand>
        <name>S-adenosyl-L-methionine</name>
        <dbReference type="ChEBI" id="CHEBI:59789"/>
    </ligand>
</feature>
<reference evidence="8 9" key="1">
    <citation type="submission" date="2017-11" db="EMBL/GenBank/DDBJ databases">
        <title>Understudied soil microbes with underappreciated capabilities: Untangling the Clostridium saccharolyticum group.</title>
        <authorList>
            <person name="Leschine S."/>
        </authorList>
    </citation>
    <scope>NUCLEOTIDE SEQUENCE [LARGE SCALE GENOMIC DNA]</scope>
    <source>
        <strain evidence="8 9">18A</strain>
    </source>
</reference>
<comment type="function">
    <text evidence="6">Specifically methylates the N7 position of a guanine in 16S rRNA.</text>
</comment>
<dbReference type="Gene3D" id="3.40.50.150">
    <property type="entry name" value="Vaccinia Virus protein VP39"/>
    <property type="match status" value="1"/>
</dbReference>
<dbReference type="HAMAP" id="MF_00074">
    <property type="entry name" value="16SrRNA_methyltr_G"/>
    <property type="match status" value="1"/>
</dbReference>
<dbReference type="GO" id="GO:0005829">
    <property type="term" value="C:cytosol"/>
    <property type="evidence" value="ECO:0007669"/>
    <property type="project" value="TreeGrafter"/>
</dbReference>
<dbReference type="EC" id="2.1.1.-" evidence="6"/>
<keyword evidence="2 6" id="KW-0698">rRNA processing</keyword>
<feature type="binding site" evidence="6">
    <location>
        <position position="82"/>
    </location>
    <ligand>
        <name>S-adenosyl-L-methionine</name>
        <dbReference type="ChEBI" id="CHEBI:59789"/>
    </ligand>
</feature>
<dbReference type="InterPro" id="IPR003682">
    <property type="entry name" value="rRNA_ssu_MeTfrase_G"/>
</dbReference>
<evidence type="ECO:0000256" key="3">
    <source>
        <dbReference type="ARBA" id="ARBA00022603"/>
    </source>
</evidence>
<dbReference type="AlphaFoldDB" id="A0A2M8ZA78"/>
<evidence type="ECO:0000313" key="9">
    <source>
        <dbReference type="Proteomes" id="UP000231092"/>
    </source>
</evidence>
<comment type="caution">
    <text evidence="6">Lacks conserved residue(s) required for the propagation of feature annotation.</text>
</comment>
<evidence type="ECO:0000256" key="1">
    <source>
        <dbReference type="ARBA" id="ARBA00022490"/>
    </source>
</evidence>
<comment type="subcellular location">
    <subcellularLocation>
        <location evidence="6">Cytoplasm</location>
    </subcellularLocation>
</comment>
<comment type="caution">
    <text evidence="8">The sequence shown here is derived from an EMBL/GenBank/DDBJ whole genome shotgun (WGS) entry which is preliminary data.</text>
</comment>
<keyword evidence="4 6" id="KW-0808">Transferase</keyword>
<feature type="binding site" evidence="6">
    <location>
        <position position="152"/>
    </location>
    <ligand>
        <name>S-adenosyl-L-methionine</name>
        <dbReference type="ChEBI" id="CHEBI:59789"/>
    </ligand>
</feature>
<proteinExistence type="inferred from homology"/>
<dbReference type="SUPFAM" id="SSF53335">
    <property type="entry name" value="S-adenosyl-L-methionine-dependent methyltransferases"/>
    <property type="match status" value="1"/>
</dbReference>
<dbReference type="PANTHER" id="PTHR31760:SF0">
    <property type="entry name" value="S-ADENOSYL-L-METHIONINE-DEPENDENT METHYLTRANSFERASES SUPERFAMILY PROTEIN"/>
    <property type="match status" value="1"/>
</dbReference>
<dbReference type="OrthoDB" id="9808773at2"/>
<feature type="binding site" evidence="6">
    <location>
        <position position="87"/>
    </location>
    <ligand>
        <name>S-adenosyl-L-methionine</name>
        <dbReference type="ChEBI" id="CHEBI:59789"/>
    </ligand>
</feature>
<evidence type="ECO:0000256" key="2">
    <source>
        <dbReference type="ARBA" id="ARBA00022552"/>
    </source>
</evidence>
<keyword evidence="3 6" id="KW-0489">Methyltransferase</keyword>
<dbReference type="GO" id="GO:0070043">
    <property type="term" value="F:rRNA (guanine-N7-)-methyltransferase activity"/>
    <property type="evidence" value="ECO:0007669"/>
    <property type="project" value="UniProtKB-UniRule"/>
</dbReference>
<evidence type="ECO:0000256" key="7">
    <source>
        <dbReference type="SAM" id="MobiDB-lite"/>
    </source>
</evidence>
<dbReference type="RefSeq" id="WP_100306608.1">
    <property type="nucleotide sequence ID" value="NZ_PGET01000001.1"/>
</dbReference>
<sequence>MTEAFEESLRKELNLLSIELKENQINQFYDYFQLLVEWNKFMNLTAITEMDEVITKHFVDSLSLIKAVEEIETKDYRIIDVGTGAGFPGIPLKIAFPELRITLMDSLNKRINFLNEGISRLGLEKIEAIHGRAEDLGRDPLHREQYDLCVSRAVANLSTLSEYCMPFAKVGGYFIPYKSGKIEEELGAAKHAIFLLGGSVKEVNTFLLPGTDVERSLVKIAKNNGTSKKYPRKAGLPSKEPLK</sequence>
<name>A0A2M8ZA78_9FIRM</name>
<dbReference type="PIRSF" id="PIRSF003078">
    <property type="entry name" value="GidB"/>
    <property type="match status" value="1"/>
</dbReference>
<dbReference type="NCBIfam" id="TIGR00138">
    <property type="entry name" value="rsmG_gidB"/>
    <property type="match status" value="1"/>
</dbReference>
<protein>
    <recommendedName>
        <fullName evidence="6">Ribosomal RNA small subunit methyltransferase G</fullName>
        <ecNumber evidence="6">2.1.1.-</ecNumber>
    </recommendedName>
    <alternativeName>
        <fullName evidence="6">16S rRNA 7-methylguanosine methyltransferase</fullName>
        <shortName evidence="6">16S rRNA m7G methyltransferase</shortName>
    </alternativeName>
</protein>
<organism evidence="8 9">
    <name type="scientific">[Clostridium] celerecrescens 18A</name>
    <dbReference type="NCBI Taxonomy" id="1286362"/>
    <lineage>
        <taxon>Bacteria</taxon>
        <taxon>Bacillati</taxon>
        <taxon>Bacillota</taxon>
        <taxon>Clostridia</taxon>
        <taxon>Lachnospirales</taxon>
        <taxon>Lachnospiraceae</taxon>
        <taxon>Lacrimispora</taxon>
    </lineage>
</organism>
<evidence type="ECO:0000256" key="5">
    <source>
        <dbReference type="ARBA" id="ARBA00022691"/>
    </source>
</evidence>
<dbReference type="InterPro" id="IPR029063">
    <property type="entry name" value="SAM-dependent_MTases_sf"/>
</dbReference>
<keyword evidence="1 6" id="KW-0963">Cytoplasm</keyword>
<dbReference type="Proteomes" id="UP000231092">
    <property type="component" value="Unassembled WGS sequence"/>
</dbReference>
<gene>
    <name evidence="6" type="primary">rsmG</name>
    <name evidence="8" type="ORF">H171_3945</name>
</gene>
<keyword evidence="5 6" id="KW-0949">S-adenosyl-L-methionine</keyword>
<dbReference type="CDD" id="cd02440">
    <property type="entry name" value="AdoMet_MTases"/>
    <property type="match status" value="1"/>
</dbReference>
<dbReference type="Pfam" id="PF02527">
    <property type="entry name" value="GidB"/>
    <property type="match status" value="1"/>
</dbReference>